<dbReference type="Gene3D" id="3.30.70.100">
    <property type="match status" value="1"/>
</dbReference>
<proteinExistence type="predicted"/>
<evidence type="ECO:0000313" key="3">
    <source>
        <dbReference type="Proteomes" id="UP000782241"/>
    </source>
</evidence>
<protein>
    <recommendedName>
        <fullName evidence="4">BTB domain-containing protein</fullName>
    </recommendedName>
</protein>
<name>A0A9P7GZG3_9HYPO</name>
<organism evidence="2 3">
    <name type="scientific">Fusarium avenaceum</name>
    <dbReference type="NCBI Taxonomy" id="40199"/>
    <lineage>
        <taxon>Eukaryota</taxon>
        <taxon>Fungi</taxon>
        <taxon>Dikarya</taxon>
        <taxon>Ascomycota</taxon>
        <taxon>Pezizomycotina</taxon>
        <taxon>Sordariomycetes</taxon>
        <taxon>Hypocreomycetidae</taxon>
        <taxon>Hypocreales</taxon>
        <taxon>Nectriaceae</taxon>
        <taxon>Fusarium</taxon>
        <taxon>Fusarium tricinctum species complex</taxon>
    </lineage>
</organism>
<reference evidence="2" key="1">
    <citation type="submission" date="2021-04" db="EMBL/GenBank/DDBJ databases">
        <title>Draft genome of Fusarium avenaceum strain F156N33, isolated from an atmospheric sample in Virginia.</title>
        <authorList>
            <person name="Yang S."/>
            <person name="Vinatzer B.A."/>
            <person name="Coleman J."/>
        </authorList>
    </citation>
    <scope>NUCLEOTIDE SEQUENCE</scope>
    <source>
        <strain evidence="2">F156N33</strain>
    </source>
</reference>
<feature type="region of interest" description="Disordered" evidence="1">
    <location>
        <begin position="403"/>
        <end position="492"/>
    </location>
</feature>
<dbReference type="AlphaFoldDB" id="A0A9P7GZG3"/>
<evidence type="ECO:0008006" key="4">
    <source>
        <dbReference type="Google" id="ProtNLM"/>
    </source>
</evidence>
<keyword evidence="3" id="KW-1185">Reference proteome</keyword>
<dbReference type="Gene3D" id="3.30.710.10">
    <property type="entry name" value="Potassium Channel Kv1.1, Chain A"/>
    <property type="match status" value="1"/>
</dbReference>
<feature type="compositionally biased region" description="Polar residues" evidence="1">
    <location>
        <begin position="425"/>
        <end position="439"/>
    </location>
</feature>
<dbReference type="Proteomes" id="UP000782241">
    <property type="component" value="Unassembled WGS sequence"/>
</dbReference>
<feature type="compositionally biased region" description="Basic and acidic residues" evidence="1">
    <location>
        <begin position="408"/>
        <end position="418"/>
    </location>
</feature>
<accession>A0A9P7GZG3</accession>
<dbReference type="PANTHER" id="PTHR47843">
    <property type="entry name" value="BTB DOMAIN-CONTAINING PROTEIN-RELATED"/>
    <property type="match status" value="1"/>
</dbReference>
<comment type="caution">
    <text evidence="2">The sequence shown here is derived from an EMBL/GenBank/DDBJ whole genome shotgun (WGS) entry which is preliminary data.</text>
</comment>
<sequence>MHYLKQIVAVRRKSGLTRQEFFDYHFQVYGKISTAPSPEETSSRYFQTHLEDAAYHPQDSSLSVNANPRWVFSDDITEPYYQSTEHLDRVSKTLHVKETVGSDGLNSSDLGIAKPTLGTLNKPAPLPMFQKYEHNELVEYQTFIFDEEYRDFSAEEHRLADYNRRPSFANTSRVDRAKLELLRGSGIEIRVGTSLSSDGETENKAPETWCLPRNLISHYSPFLKAACQGSDKGIEITEHDPTTFGVFVEWMYYGSYNVSSLSSMTNIDVKCYLLGNKLQCGGFQDIAMRHLYGKHMGVPFSRPVTIEDVRYVLENTPPRSKLRAFYTDFVMQYFACPGRLLGSLADWDGLLQKHPTTRIQLLQRFRVCSAETRMGAIDEYLGFDDVCGSQLLKQPIELTPLAVRTKKHEAEKPKSERTDTEEEYNSQSSGLDQEPSTIPDSEPLLGHADEGNKSVGGKVEDVAESPETEKGKAMAERPVNNLKESEVGGTSA</sequence>
<evidence type="ECO:0000256" key="1">
    <source>
        <dbReference type="SAM" id="MobiDB-lite"/>
    </source>
</evidence>
<dbReference type="InterPro" id="IPR011333">
    <property type="entry name" value="SKP1/BTB/POZ_sf"/>
</dbReference>
<dbReference type="CDD" id="cd18186">
    <property type="entry name" value="BTB_POZ_ZBTB_KLHL-like"/>
    <property type="match status" value="1"/>
</dbReference>
<gene>
    <name evidence="2" type="ORF">KAF25_002055</name>
</gene>
<dbReference type="EMBL" id="JAGPUO010000011">
    <property type="protein sequence ID" value="KAG5659496.1"/>
    <property type="molecule type" value="Genomic_DNA"/>
</dbReference>
<evidence type="ECO:0000313" key="2">
    <source>
        <dbReference type="EMBL" id="KAG5659496.1"/>
    </source>
</evidence>